<dbReference type="EMBL" id="JAPFFF010000007">
    <property type="protein sequence ID" value="KAK8885921.1"/>
    <property type="molecule type" value="Genomic_DNA"/>
</dbReference>
<keyword evidence="2" id="KW-1185">Reference proteome</keyword>
<organism evidence="1 2">
    <name type="scientific">Tritrichomonas musculus</name>
    <dbReference type="NCBI Taxonomy" id="1915356"/>
    <lineage>
        <taxon>Eukaryota</taxon>
        <taxon>Metamonada</taxon>
        <taxon>Parabasalia</taxon>
        <taxon>Tritrichomonadida</taxon>
        <taxon>Tritrichomonadidae</taxon>
        <taxon>Tritrichomonas</taxon>
    </lineage>
</organism>
<evidence type="ECO:0000313" key="2">
    <source>
        <dbReference type="Proteomes" id="UP001470230"/>
    </source>
</evidence>
<gene>
    <name evidence="1" type="ORF">M9Y10_041379</name>
</gene>
<dbReference type="Proteomes" id="UP001470230">
    <property type="component" value="Unassembled WGS sequence"/>
</dbReference>
<proteinExistence type="predicted"/>
<reference evidence="1 2" key="1">
    <citation type="submission" date="2024-04" db="EMBL/GenBank/DDBJ databases">
        <title>Tritrichomonas musculus Genome.</title>
        <authorList>
            <person name="Alves-Ferreira E."/>
            <person name="Grigg M."/>
            <person name="Lorenzi H."/>
            <person name="Galac M."/>
        </authorList>
    </citation>
    <scope>NUCLEOTIDE SEQUENCE [LARGE SCALE GENOMIC DNA]</scope>
    <source>
        <strain evidence="1 2">EAF2021</strain>
    </source>
</reference>
<sequence>MVNEIEFTTKTIDTIELIIDDHLEWSTKKINSVDKLLDSLCECLVDTNYNLEFKLHNVINYYNIDHLKEL</sequence>
<name>A0ABR2K584_9EUKA</name>
<comment type="caution">
    <text evidence="1">The sequence shown here is derived from an EMBL/GenBank/DDBJ whole genome shotgun (WGS) entry which is preliminary data.</text>
</comment>
<accession>A0ABR2K584</accession>
<evidence type="ECO:0000313" key="1">
    <source>
        <dbReference type="EMBL" id="KAK8885921.1"/>
    </source>
</evidence>
<protein>
    <submittedName>
        <fullName evidence="1">Uncharacterized protein</fullName>
    </submittedName>
</protein>